<dbReference type="InterPro" id="IPR006686">
    <property type="entry name" value="MscS_channel_CS"/>
</dbReference>
<evidence type="ECO:0000313" key="11">
    <source>
        <dbReference type="EMBL" id="MBP1922989.1"/>
    </source>
</evidence>
<evidence type="ECO:0000256" key="7">
    <source>
        <dbReference type="SAM" id="MobiDB-lite"/>
    </source>
</evidence>
<dbReference type="InterPro" id="IPR010920">
    <property type="entry name" value="LSM_dom_sf"/>
</dbReference>
<dbReference type="PROSITE" id="PS01246">
    <property type="entry name" value="UPF0003"/>
    <property type="match status" value="1"/>
</dbReference>
<comment type="subcellular location">
    <subcellularLocation>
        <location evidence="1">Cell membrane</location>
        <topology evidence="1">Multi-pass membrane protein</topology>
    </subcellularLocation>
</comment>
<evidence type="ECO:0000259" key="10">
    <source>
        <dbReference type="Pfam" id="PF21082"/>
    </source>
</evidence>
<keyword evidence="5 8" id="KW-1133">Transmembrane helix</keyword>
<feature type="transmembrane region" description="Helical" evidence="8">
    <location>
        <begin position="168"/>
        <end position="191"/>
    </location>
</feature>
<evidence type="ECO:0000256" key="4">
    <source>
        <dbReference type="ARBA" id="ARBA00022692"/>
    </source>
</evidence>
<keyword evidence="3" id="KW-1003">Cell membrane</keyword>
<evidence type="ECO:0000256" key="6">
    <source>
        <dbReference type="ARBA" id="ARBA00023136"/>
    </source>
</evidence>
<dbReference type="Pfam" id="PF00924">
    <property type="entry name" value="MS_channel_2nd"/>
    <property type="match status" value="1"/>
</dbReference>
<dbReference type="Gene3D" id="3.30.70.100">
    <property type="match status" value="1"/>
</dbReference>
<dbReference type="InterPro" id="IPR006685">
    <property type="entry name" value="MscS_channel_2nd"/>
</dbReference>
<keyword evidence="6 8" id="KW-0472">Membrane</keyword>
<name>A0A8T4GGY1_9EURY</name>
<dbReference type="InterPro" id="IPR011066">
    <property type="entry name" value="MscS_channel_C_sf"/>
</dbReference>
<feature type="domain" description="Mechanosensitive ion channel MscS C-terminal" evidence="10">
    <location>
        <begin position="287"/>
        <end position="371"/>
    </location>
</feature>
<dbReference type="AlphaFoldDB" id="A0A8T4GGY1"/>
<sequence>MTSASALGAVHSGLLPGSFPSAVVGTTETQLSWYWQWALRIQRWIDTTGGQYLATLATIGAFAAIVFVVFGAGRPLRERFGSDTVRAAQWSLVTVVSVVFSAFLVAVWRLTGEVEAALESVAVGPEAAIRALVTLIAVVAAYSVTRLTKRSVKRAVARGSVSEHQREVAHHLVQVIVFVPVAGFVVALWGIPVRSLFLGAGALGIVVGFAARQTLSGALSGFVILFARPFKVGDWVQVGSREGIVTDITLYNTQLRTFDEEHVLVPNDQVTGDEVVNYTNTDRLRLTTDVGVDYDCDVARAAAVATRTMEGIDAVADTPDPDVVRHAFGDSAVVIRLRYWIEPATIQGKWRAQNAVIEEVKETFEREGIDIPFPQRSVSARLDGVEGSAATVGADAAGSDTEDAGSGDGAER</sequence>
<comment type="similarity">
    <text evidence="2">Belongs to the MscS (TC 1.A.23) family.</text>
</comment>
<evidence type="ECO:0000256" key="3">
    <source>
        <dbReference type="ARBA" id="ARBA00022475"/>
    </source>
</evidence>
<dbReference type="GO" id="GO:0005886">
    <property type="term" value="C:plasma membrane"/>
    <property type="evidence" value="ECO:0007669"/>
    <property type="project" value="UniProtKB-SubCell"/>
</dbReference>
<dbReference type="RefSeq" id="WP_321168696.1">
    <property type="nucleotide sequence ID" value="NZ_JAGGKQ010000014.1"/>
</dbReference>
<dbReference type="InterPro" id="IPR045275">
    <property type="entry name" value="MscS_archaea/bacteria_type"/>
</dbReference>
<dbReference type="SUPFAM" id="SSF82689">
    <property type="entry name" value="Mechanosensitive channel protein MscS (YggB), C-terminal domain"/>
    <property type="match status" value="1"/>
</dbReference>
<dbReference type="InterPro" id="IPR049278">
    <property type="entry name" value="MS_channel_C"/>
</dbReference>
<keyword evidence="4 8" id="KW-0812">Transmembrane</keyword>
<protein>
    <submittedName>
        <fullName evidence="11">Small-conductance mechanosensitive channel</fullName>
    </submittedName>
</protein>
<feature type="domain" description="Mechanosensitive ion channel MscS" evidence="9">
    <location>
        <begin position="215"/>
        <end position="279"/>
    </location>
</feature>
<dbReference type="InterPro" id="IPR011014">
    <property type="entry name" value="MscS_channel_TM-2"/>
</dbReference>
<accession>A0A8T4GGY1</accession>
<evidence type="ECO:0000256" key="5">
    <source>
        <dbReference type="ARBA" id="ARBA00022989"/>
    </source>
</evidence>
<comment type="caution">
    <text evidence="11">The sequence shown here is derived from an EMBL/GenBank/DDBJ whole genome shotgun (WGS) entry which is preliminary data.</text>
</comment>
<feature type="transmembrane region" description="Helical" evidence="8">
    <location>
        <begin position="128"/>
        <end position="147"/>
    </location>
</feature>
<dbReference type="SUPFAM" id="SSF50182">
    <property type="entry name" value="Sm-like ribonucleoproteins"/>
    <property type="match status" value="1"/>
</dbReference>
<feature type="transmembrane region" description="Helical" evidence="8">
    <location>
        <begin position="197"/>
        <end position="227"/>
    </location>
</feature>
<feature type="transmembrane region" description="Helical" evidence="8">
    <location>
        <begin position="90"/>
        <end position="108"/>
    </location>
</feature>
<dbReference type="EMBL" id="JAGGKQ010000014">
    <property type="protein sequence ID" value="MBP1922989.1"/>
    <property type="molecule type" value="Genomic_DNA"/>
</dbReference>
<evidence type="ECO:0000259" key="9">
    <source>
        <dbReference type="Pfam" id="PF00924"/>
    </source>
</evidence>
<dbReference type="Gene3D" id="2.30.30.60">
    <property type="match status" value="1"/>
</dbReference>
<dbReference type="PANTHER" id="PTHR30221:SF20">
    <property type="entry name" value="SMALL-CONDUCTANCE MECHANOSENSITIVE CHANNEL"/>
    <property type="match status" value="1"/>
</dbReference>
<dbReference type="Proteomes" id="UP000823588">
    <property type="component" value="Unassembled WGS sequence"/>
</dbReference>
<feature type="region of interest" description="Disordered" evidence="7">
    <location>
        <begin position="389"/>
        <end position="412"/>
    </location>
</feature>
<keyword evidence="12" id="KW-1185">Reference proteome</keyword>
<evidence type="ECO:0000256" key="2">
    <source>
        <dbReference type="ARBA" id="ARBA00008017"/>
    </source>
</evidence>
<dbReference type="SUPFAM" id="SSF82861">
    <property type="entry name" value="Mechanosensitive channel protein MscS (YggB), transmembrane region"/>
    <property type="match status" value="1"/>
</dbReference>
<dbReference type="Pfam" id="PF21082">
    <property type="entry name" value="MS_channel_3rd"/>
    <property type="match status" value="1"/>
</dbReference>
<dbReference type="PANTHER" id="PTHR30221">
    <property type="entry name" value="SMALL-CONDUCTANCE MECHANOSENSITIVE CHANNEL"/>
    <property type="match status" value="1"/>
</dbReference>
<evidence type="ECO:0000256" key="8">
    <source>
        <dbReference type="SAM" id="Phobius"/>
    </source>
</evidence>
<gene>
    <name evidence="11" type="ORF">J2751_002022</name>
</gene>
<reference evidence="11" key="1">
    <citation type="submission" date="2021-03" db="EMBL/GenBank/DDBJ databases">
        <title>Genomic Encyclopedia of Type Strains, Phase IV (KMG-IV): sequencing the most valuable type-strain genomes for metagenomic binning, comparative biology and taxonomic classification.</title>
        <authorList>
            <person name="Goeker M."/>
        </authorList>
    </citation>
    <scope>NUCLEOTIDE SEQUENCE</scope>
    <source>
        <strain evidence="11">DSM 23564</strain>
    </source>
</reference>
<feature type="transmembrane region" description="Helical" evidence="8">
    <location>
        <begin position="49"/>
        <end position="70"/>
    </location>
</feature>
<proteinExistence type="inferred from homology"/>
<evidence type="ECO:0000256" key="1">
    <source>
        <dbReference type="ARBA" id="ARBA00004651"/>
    </source>
</evidence>
<dbReference type="Gene3D" id="1.10.287.1260">
    <property type="match status" value="1"/>
</dbReference>
<evidence type="ECO:0000313" key="12">
    <source>
        <dbReference type="Proteomes" id="UP000823588"/>
    </source>
</evidence>
<dbReference type="GO" id="GO:0008381">
    <property type="term" value="F:mechanosensitive monoatomic ion channel activity"/>
    <property type="evidence" value="ECO:0007669"/>
    <property type="project" value="InterPro"/>
</dbReference>
<dbReference type="InterPro" id="IPR023408">
    <property type="entry name" value="MscS_beta-dom_sf"/>
</dbReference>
<organism evidence="11 12">
    <name type="scientific">Halorubrum alkaliphilum</name>
    <dbReference type="NCBI Taxonomy" id="261290"/>
    <lineage>
        <taxon>Archaea</taxon>
        <taxon>Methanobacteriati</taxon>
        <taxon>Methanobacteriota</taxon>
        <taxon>Stenosarchaea group</taxon>
        <taxon>Halobacteria</taxon>
        <taxon>Halobacteriales</taxon>
        <taxon>Haloferacaceae</taxon>
        <taxon>Halorubrum</taxon>
    </lineage>
</organism>